<name>A0AA86T6A7_9BACT</name>
<feature type="signal peptide" evidence="1">
    <location>
        <begin position="1"/>
        <end position="27"/>
    </location>
</feature>
<reference evidence="3" key="1">
    <citation type="submission" date="2022-10" db="EMBL/GenBank/DDBJ databases">
        <authorList>
            <person name="Koch H."/>
        </authorList>
    </citation>
    <scope>NUCLEOTIDE SEQUENCE</scope>
    <source>
        <strain evidence="3">DNF</strain>
    </source>
</reference>
<dbReference type="AlphaFoldDB" id="A0AA86T6A7"/>
<gene>
    <name evidence="3" type="ORF">DNFV4_02876</name>
</gene>
<sequence length="244" mass="27042">MITPRAMLCACLIVWAAVVGAGSPAWATDEAETSELLIKMVKAGRATVSEHQELINDASKGNKGFTGDFLAEQVITRFRNQTKIDLTRPTNLPQANVLLSLLEAEREVVDEAQIVINKQGVGFKGFLPAVFARKTGERFYRKTGIRIKLTGIDYRNPNNRPDEFESEVLKLFSDSRHPKGQPYAKATMLNGKPVYRLMDPEYAGPSCLSCHGNPKGERDITGMRKEGWKEGELAGALSIVYPMR</sequence>
<dbReference type="RefSeq" id="WP_289269168.1">
    <property type="nucleotide sequence ID" value="NZ_OX365700.1"/>
</dbReference>
<dbReference type="InterPro" id="IPR021796">
    <property type="entry name" value="Tll0287-like_dom"/>
</dbReference>
<dbReference type="KEGG" id="nti:DNFV4_02876"/>
<keyword evidence="4" id="KW-1185">Reference proteome</keyword>
<evidence type="ECO:0000313" key="4">
    <source>
        <dbReference type="Proteomes" id="UP001179121"/>
    </source>
</evidence>
<proteinExistence type="predicted"/>
<feature type="chain" id="PRO_5041740355" description="Tll0287-like domain-containing protein" evidence="1">
    <location>
        <begin position="28"/>
        <end position="244"/>
    </location>
</feature>
<dbReference type="Pfam" id="PF11845">
    <property type="entry name" value="Tll0287-like"/>
    <property type="match status" value="1"/>
</dbReference>
<dbReference type="EMBL" id="OX365700">
    <property type="protein sequence ID" value="CAI4032446.1"/>
    <property type="molecule type" value="Genomic_DNA"/>
</dbReference>
<evidence type="ECO:0000259" key="2">
    <source>
        <dbReference type="Pfam" id="PF11845"/>
    </source>
</evidence>
<organism evidence="3 4">
    <name type="scientific">Nitrospira tepida</name>
    <dbReference type="NCBI Taxonomy" id="2973512"/>
    <lineage>
        <taxon>Bacteria</taxon>
        <taxon>Pseudomonadati</taxon>
        <taxon>Nitrospirota</taxon>
        <taxon>Nitrospiria</taxon>
        <taxon>Nitrospirales</taxon>
        <taxon>Nitrospiraceae</taxon>
        <taxon>Nitrospira</taxon>
    </lineage>
</organism>
<keyword evidence="1" id="KW-0732">Signal</keyword>
<dbReference type="Proteomes" id="UP001179121">
    <property type="component" value="Chromosome"/>
</dbReference>
<feature type="domain" description="Tll0287-like" evidence="2">
    <location>
        <begin position="86"/>
        <end position="242"/>
    </location>
</feature>
<evidence type="ECO:0000256" key="1">
    <source>
        <dbReference type="SAM" id="SignalP"/>
    </source>
</evidence>
<protein>
    <recommendedName>
        <fullName evidence="2">Tll0287-like domain-containing protein</fullName>
    </recommendedName>
</protein>
<evidence type="ECO:0000313" key="3">
    <source>
        <dbReference type="EMBL" id="CAI4032446.1"/>
    </source>
</evidence>
<accession>A0AA86T6A7</accession>